<feature type="transmembrane region" description="Helical" evidence="6">
    <location>
        <begin position="354"/>
        <end position="373"/>
    </location>
</feature>
<evidence type="ECO:0000256" key="6">
    <source>
        <dbReference type="SAM" id="Phobius"/>
    </source>
</evidence>
<dbReference type="PROSITE" id="PS50850">
    <property type="entry name" value="MFS"/>
    <property type="match status" value="1"/>
</dbReference>
<dbReference type="PANTHER" id="PTHR23507:SF1">
    <property type="entry name" value="FI18259P1-RELATED"/>
    <property type="match status" value="1"/>
</dbReference>
<evidence type="ECO:0000256" key="1">
    <source>
        <dbReference type="ARBA" id="ARBA00004141"/>
    </source>
</evidence>
<dbReference type="Proteomes" id="UP001175000">
    <property type="component" value="Unassembled WGS sequence"/>
</dbReference>
<keyword evidence="4 6" id="KW-0472">Membrane</keyword>
<feature type="region of interest" description="Disordered" evidence="5">
    <location>
        <begin position="1"/>
        <end position="43"/>
    </location>
</feature>
<dbReference type="InterPro" id="IPR036259">
    <property type="entry name" value="MFS_trans_sf"/>
</dbReference>
<dbReference type="Pfam" id="PF07690">
    <property type="entry name" value="MFS_1"/>
    <property type="match status" value="1"/>
</dbReference>
<keyword evidence="9" id="KW-1185">Reference proteome</keyword>
<feature type="transmembrane region" description="Helical" evidence="6">
    <location>
        <begin position="114"/>
        <end position="133"/>
    </location>
</feature>
<feature type="transmembrane region" description="Helical" evidence="6">
    <location>
        <begin position="310"/>
        <end position="334"/>
    </location>
</feature>
<dbReference type="InterPro" id="IPR011701">
    <property type="entry name" value="MFS"/>
</dbReference>
<evidence type="ECO:0000256" key="4">
    <source>
        <dbReference type="ARBA" id="ARBA00023136"/>
    </source>
</evidence>
<feature type="transmembrane region" description="Helical" evidence="6">
    <location>
        <begin position="140"/>
        <end position="159"/>
    </location>
</feature>
<feature type="transmembrane region" description="Helical" evidence="6">
    <location>
        <begin position="208"/>
        <end position="231"/>
    </location>
</feature>
<organism evidence="8 9">
    <name type="scientific">Immersiella caudata</name>
    <dbReference type="NCBI Taxonomy" id="314043"/>
    <lineage>
        <taxon>Eukaryota</taxon>
        <taxon>Fungi</taxon>
        <taxon>Dikarya</taxon>
        <taxon>Ascomycota</taxon>
        <taxon>Pezizomycotina</taxon>
        <taxon>Sordariomycetes</taxon>
        <taxon>Sordariomycetidae</taxon>
        <taxon>Sordariales</taxon>
        <taxon>Lasiosphaeriaceae</taxon>
        <taxon>Immersiella</taxon>
    </lineage>
</organism>
<evidence type="ECO:0000256" key="3">
    <source>
        <dbReference type="ARBA" id="ARBA00022989"/>
    </source>
</evidence>
<feature type="transmembrane region" description="Helical" evidence="6">
    <location>
        <begin position="171"/>
        <end position="196"/>
    </location>
</feature>
<keyword evidence="2 6" id="KW-0812">Transmembrane</keyword>
<feature type="transmembrane region" description="Helical" evidence="6">
    <location>
        <begin position="51"/>
        <end position="71"/>
    </location>
</feature>
<comment type="caution">
    <text evidence="8">The sequence shown here is derived from an EMBL/GenBank/DDBJ whole genome shotgun (WGS) entry which is preliminary data.</text>
</comment>
<gene>
    <name evidence="8" type="ORF">B0T14DRAFT_512677</name>
</gene>
<evidence type="ECO:0000313" key="9">
    <source>
        <dbReference type="Proteomes" id="UP001175000"/>
    </source>
</evidence>
<dbReference type="AlphaFoldDB" id="A0AA40C6Y9"/>
<evidence type="ECO:0000256" key="5">
    <source>
        <dbReference type="SAM" id="MobiDB-lite"/>
    </source>
</evidence>
<dbReference type="SUPFAM" id="SSF103473">
    <property type="entry name" value="MFS general substrate transporter"/>
    <property type="match status" value="1"/>
</dbReference>
<feature type="region of interest" description="Disordered" evidence="5">
    <location>
        <begin position="505"/>
        <end position="524"/>
    </location>
</feature>
<accession>A0AA40C6Y9</accession>
<reference evidence="8" key="1">
    <citation type="submission" date="2023-06" db="EMBL/GenBank/DDBJ databases">
        <title>Genome-scale phylogeny and comparative genomics of the fungal order Sordariales.</title>
        <authorList>
            <consortium name="Lawrence Berkeley National Laboratory"/>
            <person name="Hensen N."/>
            <person name="Bonometti L."/>
            <person name="Westerberg I."/>
            <person name="Brannstrom I.O."/>
            <person name="Guillou S."/>
            <person name="Cros-Aarteil S."/>
            <person name="Calhoun S."/>
            <person name="Haridas S."/>
            <person name="Kuo A."/>
            <person name="Mondo S."/>
            <person name="Pangilinan J."/>
            <person name="Riley R."/>
            <person name="Labutti K."/>
            <person name="Andreopoulos B."/>
            <person name="Lipzen A."/>
            <person name="Chen C."/>
            <person name="Yanf M."/>
            <person name="Daum C."/>
            <person name="Ng V."/>
            <person name="Clum A."/>
            <person name="Steindorff A."/>
            <person name="Ohm R."/>
            <person name="Martin F."/>
            <person name="Silar P."/>
            <person name="Natvig D."/>
            <person name="Lalanne C."/>
            <person name="Gautier V."/>
            <person name="Ament-Velasquez S.L."/>
            <person name="Kruys A."/>
            <person name="Hutchinson M.I."/>
            <person name="Powell A.J."/>
            <person name="Barry K."/>
            <person name="Miller A.N."/>
            <person name="Grigoriev I.V."/>
            <person name="Debuchy R."/>
            <person name="Gladieux P."/>
            <person name="Thoren M.H."/>
            <person name="Johannesson H."/>
        </authorList>
    </citation>
    <scope>NUCLEOTIDE SEQUENCE</scope>
    <source>
        <strain evidence="8">CBS 606.72</strain>
    </source>
</reference>
<evidence type="ECO:0000259" key="7">
    <source>
        <dbReference type="PROSITE" id="PS50850"/>
    </source>
</evidence>
<proteinExistence type="predicted"/>
<dbReference type="Gene3D" id="1.20.1250.20">
    <property type="entry name" value="MFS general substrate transporter like domains"/>
    <property type="match status" value="1"/>
</dbReference>
<feature type="transmembrane region" description="Helical" evidence="6">
    <location>
        <begin position="441"/>
        <end position="463"/>
    </location>
</feature>
<name>A0AA40C6Y9_9PEZI</name>
<feature type="transmembrane region" description="Helical" evidence="6">
    <location>
        <begin position="475"/>
        <end position="496"/>
    </location>
</feature>
<sequence>MTAGTDSERAPLLGESSAPHHGIANGNHVDTHAHDSTLLPTTRDTPPSRRLLIAALLALLCISIAISGSLVDTSMYEIIEGIICDRVHGALENTTNRDCRDADVQSQLSSLMGVLQSAEMVPGLIFTVPYGALADRYGRVKFLGLSMLGLSLHMTAMAVVLARPDFFPLRLLWLCPSFLVVGGGLMVANSMVYAAVADLATDEQRSGAFMYTGSLFMAGILIARPVTYFVMNRSAWFAMKLGVVWLGVSTIIAFCVPETLHVEVAVETAPVAVEVPTEGKPPLGRMFSNAKASFTKTIKTARWLFWEQKLVGFLLIGLAFEILGKAIDFIAPQYLAKRYNLSYQEVGLLKSVDMITTMVLLLAILPVAGHYLTTKLGLSAREKDLRLAQVSAVIAALGTLVVALADTIPELIAGMVTFNLGGGYTYVLRGLMTSLVAGHNIGLMFSCIAFVENVMYLVAPILYARLLSRGLETWIGLPYLVSGLILVAAAVLIGVIRGSLVGESSTVGEGGEGDEIQNEERPER</sequence>
<dbReference type="GO" id="GO:0022857">
    <property type="term" value="F:transmembrane transporter activity"/>
    <property type="evidence" value="ECO:0007669"/>
    <property type="project" value="InterPro"/>
</dbReference>
<dbReference type="PANTHER" id="PTHR23507">
    <property type="entry name" value="ZGC:174356"/>
    <property type="match status" value="1"/>
</dbReference>
<dbReference type="InterPro" id="IPR020846">
    <property type="entry name" value="MFS_dom"/>
</dbReference>
<keyword evidence="3 6" id="KW-1133">Transmembrane helix</keyword>
<evidence type="ECO:0000313" key="8">
    <source>
        <dbReference type="EMBL" id="KAK0627472.1"/>
    </source>
</evidence>
<feature type="transmembrane region" description="Helical" evidence="6">
    <location>
        <begin position="237"/>
        <end position="256"/>
    </location>
</feature>
<feature type="domain" description="Major facilitator superfamily (MFS) profile" evidence="7">
    <location>
        <begin position="305"/>
        <end position="524"/>
    </location>
</feature>
<dbReference type="EMBL" id="JAULSU010000002">
    <property type="protein sequence ID" value="KAK0627472.1"/>
    <property type="molecule type" value="Genomic_DNA"/>
</dbReference>
<evidence type="ECO:0000256" key="2">
    <source>
        <dbReference type="ARBA" id="ARBA00022692"/>
    </source>
</evidence>
<protein>
    <submittedName>
        <fullName evidence="8">Major facilitator superfamily domain-containing protein</fullName>
    </submittedName>
</protein>
<comment type="subcellular location">
    <subcellularLocation>
        <location evidence="1">Membrane</location>
        <topology evidence="1">Multi-pass membrane protein</topology>
    </subcellularLocation>
</comment>
<feature type="transmembrane region" description="Helical" evidence="6">
    <location>
        <begin position="411"/>
        <end position="429"/>
    </location>
</feature>
<dbReference type="GO" id="GO:0016020">
    <property type="term" value="C:membrane"/>
    <property type="evidence" value="ECO:0007669"/>
    <property type="project" value="UniProtKB-SubCell"/>
</dbReference>
<feature type="transmembrane region" description="Helical" evidence="6">
    <location>
        <begin position="385"/>
        <end position="405"/>
    </location>
</feature>